<dbReference type="InterPro" id="IPR021901">
    <property type="entry name" value="CAS_C"/>
</dbReference>
<dbReference type="CDD" id="cd11564">
    <property type="entry name" value="FAT-like_CAS_C"/>
    <property type="match status" value="1"/>
</dbReference>
<keyword evidence="2" id="KW-0963">Cytoplasm</keyword>
<dbReference type="FunFam" id="1.20.120.230:FF:000001">
    <property type="entry name" value="Breast cancer anti-estrogen resistance 1"/>
    <property type="match status" value="1"/>
</dbReference>
<dbReference type="InterPro" id="IPR014928">
    <property type="entry name" value="Serine_rich_dom"/>
</dbReference>
<sequence length="577" mass="62428">MGTSYSSPSVVVVLPDDNGKSGGLMDDDVPIAAGSAAVATRFQNRSGNNNLSDRSSGVSLFSSGSGSDGSSAISSANRSVSSESLSLSSAVGRISGRSSRSSIIDQQPQSFELYDVPTSNHQVVKEVLPASQAIQEEVYDVPKPAAAVVPDDTLYDVPPPTATSITEDNSGLVYDVPPARTVAATQENNRTISHPTPSEQGGDTYDSPKPLSVDWTDKVSNATLPLPLDAALDTLGRLDTEVSSAITNLQSFCRAASGGDWAELQLRVLRLRASLQELCDFARGAIGNASQRIKNGLGDEGVTIRLIRLLRPLQDANTIVQKTSQSWTDLFTNRLATNNENEAELDQLLACCRNLGDDMRQVVMFIQSNGHLLFDKNKGQTEILNDDYDYVNLESKAKIDQENEEVKRTLPHEMKRVFDVLVAQSEDLPVLPSATNDKVSDNDRNVMEFYGSQAETYAVYLSNAIDAFIVTIERNQPPKVFVAYSKFVILNAHKLLCIGDTVHRNVVNAKLKVSVLERSNQLCQGLQTCVQSTKKAGREFPSVAAVQGMLDSILTVSKLAQNLKTCLVQPTILNGSK</sequence>
<dbReference type="OrthoDB" id="5983572at2759"/>
<accession>A0A0P6ENC8</accession>
<dbReference type="Pfam" id="PF08824">
    <property type="entry name" value="Serine_rich"/>
    <property type="match status" value="1"/>
</dbReference>
<dbReference type="InterPro" id="IPR038319">
    <property type="entry name" value="Serine_rich_sf"/>
</dbReference>
<protein>
    <submittedName>
        <fullName evidence="5">Putative Breast cancer anti-estrogen resistance 1 protein</fullName>
    </submittedName>
</protein>
<dbReference type="GO" id="GO:0016477">
    <property type="term" value="P:cell migration"/>
    <property type="evidence" value="ECO:0007669"/>
    <property type="project" value="TreeGrafter"/>
</dbReference>
<evidence type="ECO:0000256" key="1">
    <source>
        <dbReference type="ARBA" id="ARBA00004496"/>
    </source>
</evidence>
<dbReference type="PANTHER" id="PTHR10654:SF18">
    <property type="entry name" value="IP17195P"/>
    <property type="match status" value="1"/>
</dbReference>
<evidence type="ECO:0000256" key="2">
    <source>
        <dbReference type="ARBA" id="ARBA00022490"/>
    </source>
</evidence>
<dbReference type="EMBL" id="GDIQ01061048">
    <property type="protein sequence ID" value="JAN33689.1"/>
    <property type="molecule type" value="Transcribed_RNA"/>
</dbReference>
<dbReference type="GO" id="GO:0007169">
    <property type="term" value="P:cell surface receptor protein tyrosine kinase signaling pathway"/>
    <property type="evidence" value="ECO:0007669"/>
    <property type="project" value="TreeGrafter"/>
</dbReference>
<dbReference type="InterPro" id="IPR037362">
    <property type="entry name" value="CAS_fam"/>
</dbReference>
<reference evidence="5" key="1">
    <citation type="submission" date="2015-10" db="EMBL/GenBank/DDBJ databases">
        <title>EvidentialGene: Evidence-directed Construction of Complete mRNA Transcriptomes without Genomes.</title>
        <authorList>
            <person name="Gilbert D.G."/>
        </authorList>
    </citation>
    <scope>NUCLEOTIDE SEQUENCE</scope>
</reference>
<feature type="region of interest" description="Disordered" evidence="4">
    <location>
        <begin position="44"/>
        <end position="79"/>
    </location>
</feature>
<evidence type="ECO:0000256" key="4">
    <source>
        <dbReference type="SAM" id="MobiDB-lite"/>
    </source>
</evidence>
<dbReference type="Gene3D" id="1.20.120.830">
    <property type="entry name" value="Serine-rich domain"/>
    <property type="match status" value="1"/>
</dbReference>
<dbReference type="GO" id="GO:0005886">
    <property type="term" value="C:plasma membrane"/>
    <property type="evidence" value="ECO:0007669"/>
    <property type="project" value="TreeGrafter"/>
</dbReference>
<dbReference type="Pfam" id="PF12026">
    <property type="entry name" value="CAS_C"/>
    <property type="match status" value="1"/>
</dbReference>
<keyword evidence="3" id="KW-0597">Phosphoprotein</keyword>
<proteinExistence type="predicted"/>
<comment type="subcellular location">
    <subcellularLocation>
        <location evidence="1">Cytoplasm</location>
    </subcellularLocation>
</comment>
<dbReference type="Gene3D" id="1.20.120.230">
    <property type="entry name" value="Alpha-catenin/vinculin-like"/>
    <property type="match status" value="1"/>
</dbReference>
<dbReference type="AlphaFoldDB" id="A0A0P6ENC8"/>
<evidence type="ECO:0000313" key="5">
    <source>
        <dbReference type="EMBL" id="JAN33689.1"/>
    </source>
</evidence>
<dbReference type="PANTHER" id="PTHR10654">
    <property type="entry name" value="CAS SCAFFOLDING PROTEIN"/>
    <property type="match status" value="1"/>
</dbReference>
<organism evidence="5">
    <name type="scientific">Daphnia magna</name>
    <dbReference type="NCBI Taxonomy" id="35525"/>
    <lineage>
        <taxon>Eukaryota</taxon>
        <taxon>Metazoa</taxon>
        <taxon>Ecdysozoa</taxon>
        <taxon>Arthropoda</taxon>
        <taxon>Crustacea</taxon>
        <taxon>Branchiopoda</taxon>
        <taxon>Diplostraca</taxon>
        <taxon>Cladocera</taxon>
        <taxon>Anomopoda</taxon>
        <taxon>Daphniidae</taxon>
        <taxon>Daphnia</taxon>
    </lineage>
</organism>
<name>A0A0P6ENC8_9CRUS</name>
<evidence type="ECO:0000256" key="3">
    <source>
        <dbReference type="ARBA" id="ARBA00022553"/>
    </source>
</evidence>
<dbReference type="GO" id="GO:0005737">
    <property type="term" value="C:cytoplasm"/>
    <property type="evidence" value="ECO:0007669"/>
    <property type="project" value="UniProtKB-SubCell"/>
</dbReference>
<feature type="compositionally biased region" description="Low complexity" evidence="4">
    <location>
        <begin position="52"/>
        <end position="79"/>
    </location>
</feature>